<sequence>MTARCARGSGRFFPGTTDTFQGLLNRVASGFEQGTLQPLDVPVFEAGQVGEALEAVHDRSIALEIGAAETVEALPEKQREGIIRADGSYLVTGGFGGFGITLAFWLAAQGAKSLVLVGRRGAATPEAKYALKGLEAKGVSVWGASADVGKEEDVERLIREIQAKHPPLVGVFHTAGVLDDAMLTDLTPERLRTVMQPKAMGAWYLHRYTQNLPLDCFVLFSSISALVGRSGQGNYVAANAFLDQLTHARRARGLPGLSLNWGVLAEVGMAARQEIGGNLEWYGIGSFTRDEAMRMLELALRSDYAQLGLMDIDWKTWLNANRASAVALRYQHLSDNAIPEFSAIIQALRKELQDMDEAARLGRVVTLLAGLTAQIMRLPEDALDPATPLSNLGLDSLMGTELRGNVEAHTGVTLSILDLQSSNMEQLAEKVLEGMGY</sequence>
<dbReference type="PANTHER" id="PTHR43775">
    <property type="entry name" value="FATTY ACID SYNTHASE"/>
    <property type="match status" value="1"/>
</dbReference>
<dbReference type="SMART" id="SM00823">
    <property type="entry name" value="PKS_PP"/>
    <property type="match status" value="1"/>
</dbReference>
<evidence type="ECO:0000256" key="3">
    <source>
        <dbReference type="ARBA" id="ARBA00022553"/>
    </source>
</evidence>
<protein>
    <submittedName>
        <fullName evidence="6">Phosphopantetheine attachment site</fullName>
    </submittedName>
</protein>
<dbReference type="PROSITE" id="PS50075">
    <property type="entry name" value="CARRIER"/>
    <property type="match status" value="1"/>
</dbReference>
<dbReference type="InterPro" id="IPR009081">
    <property type="entry name" value="PP-bd_ACP"/>
</dbReference>
<dbReference type="EMBL" id="CAADFN010000027">
    <property type="protein sequence ID" value="VFK16904.1"/>
    <property type="molecule type" value="Genomic_DNA"/>
</dbReference>
<dbReference type="Gene3D" id="3.40.50.720">
    <property type="entry name" value="NAD(P)-binding Rossmann-like Domain"/>
    <property type="match status" value="1"/>
</dbReference>
<feature type="transmembrane region" description="Helical" evidence="4">
    <location>
        <begin position="87"/>
        <end position="108"/>
    </location>
</feature>
<keyword evidence="4" id="KW-0812">Transmembrane</keyword>
<dbReference type="PANTHER" id="PTHR43775:SF37">
    <property type="entry name" value="SI:DKEY-61P9.11"/>
    <property type="match status" value="1"/>
</dbReference>
<dbReference type="GO" id="GO:0031177">
    <property type="term" value="F:phosphopantetheine binding"/>
    <property type="evidence" value="ECO:0007669"/>
    <property type="project" value="InterPro"/>
</dbReference>
<evidence type="ECO:0000313" key="6">
    <source>
        <dbReference type="EMBL" id="VFK16904.1"/>
    </source>
</evidence>
<evidence type="ECO:0000256" key="2">
    <source>
        <dbReference type="ARBA" id="ARBA00022450"/>
    </source>
</evidence>
<feature type="domain" description="Carrier" evidence="5">
    <location>
        <begin position="355"/>
        <end position="437"/>
    </location>
</feature>
<dbReference type="InterPro" id="IPR050091">
    <property type="entry name" value="PKS_NRPS_Biosynth_Enz"/>
</dbReference>
<evidence type="ECO:0000259" key="5">
    <source>
        <dbReference type="PROSITE" id="PS50075"/>
    </source>
</evidence>
<organism evidence="6">
    <name type="scientific">Candidatus Kentrum sp. LFY</name>
    <dbReference type="NCBI Taxonomy" id="2126342"/>
    <lineage>
        <taxon>Bacteria</taxon>
        <taxon>Pseudomonadati</taxon>
        <taxon>Pseudomonadota</taxon>
        <taxon>Gammaproteobacteria</taxon>
        <taxon>Candidatus Kentrum</taxon>
    </lineage>
</organism>
<dbReference type="InterPro" id="IPR036736">
    <property type="entry name" value="ACP-like_sf"/>
</dbReference>
<dbReference type="InterPro" id="IPR036291">
    <property type="entry name" value="NAD(P)-bd_dom_sf"/>
</dbReference>
<dbReference type="InterPro" id="IPR013968">
    <property type="entry name" value="PKS_KR"/>
</dbReference>
<dbReference type="AlphaFoldDB" id="A0A450WIP3"/>
<accession>A0A450WIP3</accession>
<dbReference type="Pfam" id="PF00550">
    <property type="entry name" value="PP-binding"/>
    <property type="match status" value="1"/>
</dbReference>
<comment type="similarity">
    <text evidence="1">Belongs to the short-chain dehydrogenases/reductases (SDR) family.</text>
</comment>
<keyword evidence="2" id="KW-0596">Phosphopantetheine</keyword>
<name>A0A450WIP3_9GAMM</name>
<evidence type="ECO:0000256" key="4">
    <source>
        <dbReference type="SAM" id="Phobius"/>
    </source>
</evidence>
<dbReference type="CDD" id="cd08955">
    <property type="entry name" value="KR_2_FAS_SDR_x"/>
    <property type="match status" value="1"/>
</dbReference>
<dbReference type="GO" id="GO:0006633">
    <property type="term" value="P:fatty acid biosynthetic process"/>
    <property type="evidence" value="ECO:0007669"/>
    <property type="project" value="TreeGrafter"/>
</dbReference>
<dbReference type="GO" id="GO:0004312">
    <property type="term" value="F:fatty acid synthase activity"/>
    <property type="evidence" value="ECO:0007669"/>
    <property type="project" value="TreeGrafter"/>
</dbReference>
<dbReference type="Pfam" id="PF08659">
    <property type="entry name" value="KR"/>
    <property type="match status" value="1"/>
</dbReference>
<proteinExistence type="inferred from homology"/>
<dbReference type="InterPro" id="IPR020806">
    <property type="entry name" value="PKS_PP-bd"/>
</dbReference>
<dbReference type="Gene3D" id="1.10.1200.10">
    <property type="entry name" value="ACP-like"/>
    <property type="match status" value="1"/>
</dbReference>
<evidence type="ECO:0000256" key="1">
    <source>
        <dbReference type="ARBA" id="ARBA00006484"/>
    </source>
</evidence>
<keyword evidence="3" id="KW-0597">Phosphoprotein</keyword>
<keyword evidence="4" id="KW-1133">Transmembrane helix</keyword>
<dbReference type="SUPFAM" id="SSF51735">
    <property type="entry name" value="NAD(P)-binding Rossmann-fold domains"/>
    <property type="match status" value="1"/>
</dbReference>
<dbReference type="InterPro" id="IPR057326">
    <property type="entry name" value="KR_dom"/>
</dbReference>
<reference evidence="6" key="1">
    <citation type="submission" date="2019-02" db="EMBL/GenBank/DDBJ databases">
        <authorList>
            <person name="Gruber-Vodicka R. H."/>
            <person name="Seah K. B. B."/>
        </authorList>
    </citation>
    <scope>NUCLEOTIDE SEQUENCE</scope>
    <source>
        <strain evidence="6">BECK_BY7</strain>
    </source>
</reference>
<gene>
    <name evidence="6" type="ORF">BECKLFY1418C_GA0070996_10278</name>
</gene>
<dbReference type="SUPFAM" id="SSF47336">
    <property type="entry name" value="ACP-like"/>
    <property type="match status" value="1"/>
</dbReference>
<keyword evidence="4" id="KW-0472">Membrane</keyword>
<dbReference type="SMART" id="SM00822">
    <property type="entry name" value="PKS_KR"/>
    <property type="match status" value="1"/>
</dbReference>